<keyword evidence="2" id="KW-1185">Reference proteome</keyword>
<evidence type="ECO:0000313" key="2">
    <source>
        <dbReference type="Proteomes" id="UP000821866"/>
    </source>
</evidence>
<reference evidence="1" key="2">
    <citation type="submission" date="2021-09" db="EMBL/GenBank/DDBJ databases">
        <authorList>
            <person name="Jia N."/>
            <person name="Wang J."/>
            <person name="Shi W."/>
            <person name="Du L."/>
            <person name="Sun Y."/>
            <person name="Zhan W."/>
            <person name="Jiang J."/>
            <person name="Wang Q."/>
            <person name="Zhang B."/>
            <person name="Ji P."/>
            <person name="Sakyi L.B."/>
            <person name="Cui X."/>
            <person name="Yuan T."/>
            <person name="Jiang B."/>
            <person name="Yang W."/>
            <person name="Lam T.T.-Y."/>
            <person name="Chang Q."/>
            <person name="Ding S."/>
            <person name="Wang X."/>
            <person name="Zhu J."/>
            <person name="Ruan X."/>
            <person name="Zhao L."/>
            <person name="Wei J."/>
            <person name="Que T."/>
            <person name="Du C."/>
            <person name="Cheng J."/>
            <person name="Dai P."/>
            <person name="Han X."/>
            <person name="Huang E."/>
            <person name="Gao Y."/>
            <person name="Liu J."/>
            <person name="Shao H."/>
            <person name="Ye R."/>
            <person name="Li L."/>
            <person name="Wei W."/>
            <person name="Wang X."/>
            <person name="Wang C."/>
            <person name="Huo Q."/>
            <person name="Li W."/>
            <person name="Guo W."/>
            <person name="Chen H."/>
            <person name="Chen S."/>
            <person name="Zhou L."/>
            <person name="Zhou L."/>
            <person name="Ni X."/>
            <person name="Tian J."/>
            <person name="Zhou Y."/>
            <person name="Sheng Y."/>
            <person name="Liu T."/>
            <person name="Pan Y."/>
            <person name="Xia L."/>
            <person name="Li J."/>
            <person name="Zhao F."/>
            <person name="Cao W."/>
        </authorList>
    </citation>
    <scope>NUCLEOTIDE SEQUENCE</scope>
    <source>
        <strain evidence="1">Rmic-2018</strain>
        <tissue evidence="1">Larvae</tissue>
    </source>
</reference>
<comment type="caution">
    <text evidence="1">The sequence shown here is derived from an EMBL/GenBank/DDBJ whole genome shotgun (WGS) entry which is preliminary data.</text>
</comment>
<accession>A0A9J6ERL6</accession>
<protein>
    <submittedName>
        <fullName evidence="1">Uncharacterized protein</fullName>
    </submittedName>
</protein>
<dbReference type="EMBL" id="JABSTU010000002">
    <property type="protein sequence ID" value="KAH8036823.1"/>
    <property type="molecule type" value="Genomic_DNA"/>
</dbReference>
<proteinExistence type="predicted"/>
<sequence>MKCRNVSCAKYIVTISGGVALFDCRRRDRFERQFDLQTVGNSTEAAADIPVMGNSQGPRLNYGDPGCRGVALFDCRRRDRFERQFDLQTVGNSTEAAADIPVMGNSQGPRLNYGDPGCKTYLVVARPNVKDPFLRLMEVDVTHRYLQYRAYHYQYLRRSDAYVIDSFRLCGHLSCRIFI</sequence>
<dbReference type="Proteomes" id="UP000821866">
    <property type="component" value="Chromosome 10"/>
</dbReference>
<gene>
    <name evidence="1" type="ORF">HPB51_006092</name>
</gene>
<organism evidence="1 2">
    <name type="scientific">Rhipicephalus microplus</name>
    <name type="common">Cattle tick</name>
    <name type="synonym">Boophilus microplus</name>
    <dbReference type="NCBI Taxonomy" id="6941"/>
    <lineage>
        <taxon>Eukaryota</taxon>
        <taxon>Metazoa</taxon>
        <taxon>Ecdysozoa</taxon>
        <taxon>Arthropoda</taxon>
        <taxon>Chelicerata</taxon>
        <taxon>Arachnida</taxon>
        <taxon>Acari</taxon>
        <taxon>Parasitiformes</taxon>
        <taxon>Ixodida</taxon>
        <taxon>Ixodoidea</taxon>
        <taxon>Ixodidae</taxon>
        <taxon>Rhipicephalinae</taxon>
        <taxon>Rhipicephalus</taxon>
        <taxon>Boophilus</taxon>
    </lineage>
</organism>
<evidence type="ECO:0000313" key="1">
    <source>
        <dbReference type="EMBL" id="KAH8036823.1"/>
    </source>
</evidence>
<name>A0A9J6ERL6_RHIMP</name>
<dbReference type="AlphaFoldDB" id="A0A9J6ERL6"/>
<reference evidence="1" key="1">
    <citation type="journal article" date="2020" name="Cell">
        <title>Large-Scale Comparative Analyses of Tick Genomes Elucidate Their Genetic Diversity and Vector Capacities.</title>
        <authorList>
            <consortium name="Tick Genome and Microbiome Consortium (TIGMIC)"/>
            <person name="Jia N."/>
            <person name="Wang J."/>
            <person name="Shi W."/>
            <person name="Du L."/>
            <person name="Sun Y."/>
            <person name="Zhan W."/>
            <person name="Jiang J.F."/>
            <person name="Wang Q."/>
            <person name="Zhang B."/>
            <person name="Ji P."/>
            <person name="Bell-Sakyi L."/>
            <person name="Cui X.M."/>
            <person name="Yuan T.T."/>
            <person name="Jiang B.G."/>
            <person name="Yang W.F."/>
            <person name="Lam T.T."/>
            <person name="Chang Q.C."/>
            <person name="Ding S.J."/>
            <person name="Wang X.J."/>
            <person name="Zhu J.G."/>
            <person name="Ruan X.D."/>
            <person name="Zhao L."/>
            <person name="Wei J.T."/>
            <person name="Ye R.Z."/>
            <person name="Que T.C."/>
            <person name="Du C.H."/>
            <person name="Zhou Y.H."/>
            <person name="Cheng J.X."/>
            <person name="Dai P.F."/>
            <person name="Guo W.B."/>
            <person name="Han X.H."/>
            <person name="Huang E.J."/>
            <person name="Li L.F."/>
            <person name="Wei W."/>
            <person name="Gao Y.C."/>
            <person name="Liu J.Z."/>
            <person name="Shao H.Z."/>
            <person name="Wang X."/>
            <person name="Wang C.C."/>
            <person name="Yang T.C."/>
            <person name="Huo Q.B."/>
            <person name="Li W."/>
            <person name="Chen H.Y."/>
            <person name="Chen S.E."/>
            <person name="Zhou L.G."/>
            <person name="Ni X.B."/>
            <person name="Tian J.H."/>
            <person name="Sheng Y."/>
            <person name="Liu T."/>
            <person name="Pan Y.S."/>
            <person name="Xia L.Y."/>
            <person name="Li J."/>
            <person name="Zhao F."/>
            <person name="Cao W.C."/>
        </authorList>
    </citation>
    <scope>NUCLEOTIDE SEQUENCE</scope>
    <source>
        <strain evidence="1">Rmic-2018</strain>
    </source>
</reference>